<evidence type="ECO:0000313" key="2">
    <source>
        <dbReference type="EMBL" id="KAK4172318.1"/>
    </source>
</evidence>
<reference evidence="2" key="2">
    <citation type="submission" date="2023-05" db="EMBL/GenBank/DDBJ databases">
        <authorList>
            <consortium name="Lawrence Berkeley National Laboratory"/>
            <person name="Steindorff A."/>
            <person name="Hensen N."/>
            <person name="Bonometti L."/>
            <person name="Westerberg I."/>
            <person name="Brannstrom I.O."/>
            <person name="Guillou S."/>
            <person name="Cros-Aarteil S."/>
            <person name="Calhoun S."/>
            <person name="Haridas S."/>
            <person name="Kuo A."/>
            <person name="Mondo S."/>
            <person name="Pangilinan J."/>
            <person name="Riley R."/>
            <person name="Labutti K."/>
            <person name="Andreopoulos B."/>
            <person name="Lipzen A."/>
            <person name="Chen C."/>
            <person name="Yanf M."/>
            <person name="Daum C."/>
            <person name="Ng V."/>
            <person name="Clum A."/>
            <person name="Ohm R."/>
            <person name="Martin F."/>
            <person name="Silar P."/>
            <person name="Natvig D."/>
            <person name="Lalanne C."/>
            <person name="Gautier V."/>
            <person name="Ament-Velasquez S.L."/>
            <person name="Kruys A."/>
            <person name="Hutchinson M.I."/>
            <person name="Powell A.J."/>
            <person name="Barry K."/>
            <person name="Miller A.N."/>
            <person name="Grigoriev I.V."/>
            <person name="Debuchy R."/>
            <person name="Gladieux P."/>
            <person name="Thoren M.H."/>
            <person name="Johannesson H."/>
        </authorList>
    </citation>
    <scope>NUCLEOTIDE SEQUENCE</scope>
    <source>
        <strain evidence="2">CBS 892.96</strain>
    </source>
</reference>
<organism evidence="2 3">
    <name type="scientific">Triangularia setosa</name>
    <dbReference type="NCBI Taxonomy" id="2587417"/>
    <lineage>
        <taxon>Eukaryota</taxon>
        <taxon>Fungi</taxon>
        <taxon>Dikarya</taxon>
        <taxon>Ascomycota</taxon>
        <taxon>Pezizomycotina</taxon>
        <taxon>Sordariomycetes</taxon>
        <taxon>Sordariomycetidae</taxon>
        <taxon>Sordariales</taxon>
        <taxon>Podosporaceae</taxon>
        <taxon>Triangularia</taxon>
    </lineage>
</organism>
<comment type="caution">
    <text evidence="2">The sequence shown here is derived from an EMBL/GenBank/DDBJ whole genome shotgun (WGS) entry which is preliminary data.</text>
</comment>
<reference evidence="2" key="1">
    <citation type="journal article" date="2023" name="Mol. Phylogenet. Evol.">
        <title>Genome-scale phylogeny and comparative genomics of the fungal order Sordariales.</title>
        <authorList>
            <person name="Hensen N."/>
            <person name="Bonometti L."/>
            <person name="Westerberg I."/>
            <person name="Brannstrom I.O."/>
            <person name="Guillou S."/>
            <person name="Cros-Aarteil S."/>
            <person name="Calhoun S."/>
            <person name="Haridas S."/>
            <person name="Kuo A."/>
            <person name="Mondo S."/>
            <person name="Pangilinan J."/>
            <person name="Riley R."/>
            <person name="LaButti K."/>
            <person name="Andreopoulos B."/>
            <person name="Lipzen A."/>
            <person name="Chen C."/>
            <person name="Yan M."/>
            <person name="Daum C."/>
            <person name="Ng V."/>
            <person name="Clum A."/>
            <person name="Steindorff A."/>
            <person name="Ohm R.A."/>
            <person name="Martin F."/>
            <person name="Silar P."/>
            <person name="Natvig D.O."/>
            <person name="Lalanne C."/>
            <person name="Gautier V."/>
            <person name="Ament-Velasquez S.L."/>
            <person name="Kruys A."/>
            <person name="Hutchinson M.I."/>
            <person name="Powell A.J."/>
            <person name="Barry K."/>
            <person name="Miller A.N."/>
            <person name="Grigoriev I.V."/>
            <person name="Debuchy R."/>
            <person name="Gladieux P."/>
            <person name="Hiltunen Thoren M."/>
            <person name="Johannesson H."/>
        </authorList>
    </citation>
    <scope>NUCLEOTIDE SEQUENCE</scope>
    <source>
        <strain evidence="2">CBS 892.96</strain>
    </source>
</reference>
<name>A0AAN6VZW7_9PEZI</name>
<keyword evidence="1" id="KW-0732">Signal</keyword>
<dbReference type="AlphaFoldDB" id="A0AAN6VZW7"/>
<sequence>MKSLILSLMTFCEFLVFVDGLKLPCQEPLHIVYMHGPYVAHVHGPALGTGIPPHSVPFLPDQCTAKFKRRQANEMFISSNVRCQTHLPAIFGLACFGSGMVSSAALCVVGSSSTLFR</sequence>
<dbReference type="EMBL" id="MU866438">
    <property type="protein sequence ID" value="KAK4172318.1"/>
    <property type="molecule type" value="Genomic_DNA"/>
</dbReference>
<keyword evidence="3" id="KW-1185">Reference proteome</keyword>
<protein>
    <recommendedName>
        <fullName evidence="4">Secreted protein</fullName>
    </recommendedName>
</protein>
<gene>
    <name evidence="2" type="ORF">QBC36DRAFT_338154</name>
</gene>
<proteinExistence type="predicted"/>
<feature type="chain" id="PRO_5042824342" description="Secreted protein" evidence="1">
    <location>
        <begin position="21"/>
        <end position="117"/>
    </location>
</feature>
<evidence type="ECO:0008006" key="4">
    <source>
        <dbReference type="Google" id="ProtNLM"/>
    </source>
</evidence>
<evidence type="ECO:0000313" key="3">
    <source>
        <dbReference type="Proteomes" id="UP001302321"/>
    </source>
</evidence>
<accession>A0AAN6VZW7</accession>
<dbReference type="Proteomes" id="UP001302321">
    <property type="component" value="Unassembled WGS sequence"/>
</dbReference>
<feature type="signal peptide" evidence="1">
    <location>
        <begin position="1"/>
        <end position="20"/>
    </location>
</feature>
<evidence type="ECO:0000256" key="1">
    <source>
        <dbReference type="SAM" id="SignalP"/>
    </source>
</evidence>